<reference evidence="2 3" key="1">
    <citation type="submission" date="2016-11" db="EMBL/GenBank/DDBJ databases">
        <authorList>
            <person name="Jaros S."/>
            <person name="Januszkiewicz K."/>
            <person name="Wedrychowicz H."/>
        </authorList>
    </citation>
    <scope>NUCLEOTIDE SEQUENCE [LARGE SCALE GENOMIC DNA]</scope>
    <source>
        <strain evidence="2 3">Con a/3</strain>
    </source>
</reference>
<dbReference type="SUPFAM" id="SSF56349">
    <property type="entry name" value="DNA breaking-rejoining enzymes"/>
    <property type="match status" value="1"/>
</dbReference>
<gene>
    <name evidence="2" type="ORF">UN64_20325</name>
</gene>
<dbReference type="Gene3D" id="1.10.443.10">
    <property type="entry name" value="Intergrase catalytic core"/>
    <property type="match status" value="1"/>
</dbReference>
<name>A0A1V3FLE4_9BACL</name>
<accession>A0A1V3FLE4</accession>
<dbReference type="InterPro" id="IPR013762">
    <property type="entry name" value="Integrase-like_cat_sf"/>
</dbReference>
<dbReference type="Proteomes" id="UP000188597">
    <property type="component" value="Unassembled WGS sequence"/>
</dbReference>
<dbReference type="GO" id="GO:0006310">
    <property type="term" value="P:DNA recombination"/>
    <property type="evidence" value="ECO:0007669"/>
    <property type="project" value="UniProtKB-KW"/>
</dbReference>
<keyword evidence="1" id="KW-0233">DNA recombination</keyword>
<proteinExistence type="predicted"/>
<sequence>RSGASVLVVQRMLGHASASMTLDVYAGLWDEDLDDVAGRIGAMLEGLGGADDNRTTTRPVSAT</sequence>
<evidence type="ECO:0000313" key="3">
    <source>
        <dbReference type="Proteomes" id="UP000188597"/>
    </source>
</evidence>
<dbReference type="GO" id="GO:0015074">
    <property type="term" value="P:DNA integration"/>
    <property type="evidence" value="ECO:0007669"/>
    <property type="project" value="InterPro"/>
</dbReference>
<evidence type="ECO:0000256" key="1">
    <source>
        <dbReference type="ARBA" id="ARBA00023172"/>
    </source>
</evidence>
<organism evidence="2 3">
    <name type="scientific">Fictibacillus arsenicus</name>
    <dbReference type="NCBI Taxonomy" id="255247"/>
    <lineage>
        <taxon>Bacteria</taxon>
        <taxon>Bacillati</taxon>
        <taxon>Bacillota</taxon>
        <taxon>Bacilli</taxon>
        <taxon>Bacillales</taxon>
        <taxon>Fictibacillaceae</taxon>
        <taxon>Fictibacillus</taxon>
    </lineage>
</organism>
<dbReference type="AlphaFoldDB" id="A0A1V3FLE4"/>
<comment type="caution">
    <text evidence="2">The sequence shown here is derived from an EMBL/GenBank/DDBJ whole genome shotgun (WGS) entry which is preliminary data.</text>
</comment>
<evidence type="ECO:0008006" key="4">
    <source>
        <dbReference type="Google" id="ProtNLM"/>
    </source>
</evidence>
<dbReference type="EMBL" id="MQMF01000088">
    <property type="protein sequence ID" value="OOE02050.1"/>
    <property type="molecule type" value="Genomic_DNA"/>
</dbReference>
<dbReference type="InterPro" id="IPR011010">
    <property type="entry name" value="DNA_brk_join_enz"/>
</dbReference>
<dbReference type="GO" id="GO:0003677">
    <property type="term" value="F:DNA binding"/>
    <property type="evidence" value="ECO:0007669"/>
    <property type="project" value="InterPro"/>
</dbReference>
<evidence type="ECO:0000313" key="2">
    <source>
        <dbReference type="EMBL" id="OOE02050.1"/>
    </source>
</evidence>
<protein>
    <recommendedName>
        <fullName evidence="4">Integrase</fullName>
    </recommendedName>
</protein>
<feature type="non-terminal residue" evidence="2">
    <location>
        <position position="1"/>
    </location>
</feature>